<dbReference type="PRINTS" id="PR00385">
    <property type="entry name" value="P450"/>
</dbReference>
<keyword evidence="6" id="KW-0503">Monooxygenase</keyword>
<keyword evidence="4 5" id="KW-0408">Iron</keyword>
<keyword evidence="7" id="KW-1133">Transmembrane helix</keyword>
<keyword evidence="7" id="KW-0472">Membrane</keyword>
<dbReference type="Pfam" id="PF00067">
    <property type="entry name" value="p450"/>
    <property type="match status" value="1"/>
</dbReference>
<keyword evidence="7" id="KW-0812">Transmembrane</keyword>
<dbReference type="GO" id="GO:0020037">
    <property type="term" value="F:heme binding"/>
    <property type="evidence" value="ECO:0007669"/>
    <property type="project" value="InterPro"/>
</dbReference>
<comment type="cofactor">
    <cofactor evidence="5">
        <name>heme</name>
        <dbReference type="ChEBI" id="CHEBI:30413"/>
    </cofactor>
</comment>
<feature type="transmembrane region" description="Helical" evidence="7">
    <location>
        <begin position="12"/>
        <end position="35"/>
    </location>
</feature>
<organism evidence="8 9">
    <name type="scientific">Massariosphaeria phaeospora</name>
    <dbReference type="NCBI Taxonomy" id="100035"/>
    <lineage>
        <taxon>Eukaryota</taxon>
        <taxon>Fungi</taxon>
        <taxon>Dikarya</taxon>
        <taxon>Ascomycota</taxon>
        <taxon>Pezizomycotina</taxon>
        <taxon>Dothideomycetes</taxon>
        <taxon>Pleosporomycetidae</taxon>
        <taxon>Pleosporales</taxon>
        <taxon>Pleosporales incertae sedis</taxon>
        <taxon>Massariosphaeria</taxon>
    </lineage>
</organism>
<dbReference type="GO" id="GO:0016705">
    <property type="term" value="F:oxidoreductase activity, acting on paired donors, with incorporation or reduction of molecular oxygen"/>
    <property type="evidence" value="ECO:0007669"/>
    <property type="project" value="InterPro"/>
</dbReference>
<sequence length="548" mass="62317">MSLSQLIGNASINAMQLFVGASLVVLLAIFADYAWMLYMRRRMPPGPLPWPIVGNTFSLPDVKPWYHFEQLSKDYASPIITFWIGRNPTIWVNDAWAANELLVKRAGIYSSRPRMVVFAELGAGQTNLLNMYTETPEQRDRFRLQRKLTHQGVGVQQVQRYRSFQNDENKVVALDLLSTPDDYVVHFERYATSVVSIIGFGRRISSTQDPIITEVIALMQRAAALNVPGKEFPMLMETFPWLAKFPNWMAPWKHGLGSPGVPKHTNHDFFYTLAEEANESGRESYSKFLFQEVPKYNLAPHDVSALSANLLGAGADTSSSTLATAVLAMRAFPESLGQAWEELDRVVGKSRSPDLDDDLPYMRAFVKEVFRWRSVAIIGGQPHAPTQDDYWKGYLIPKGAWVQGNIWAIHHNERDFPDPDRFNPSRFMDTPDARPFPGEKGYMTFGWGRRSCAGQYLAEQGTFLSVARLVWGFRISPAVDELTGKEIPVDIFNYTNGLNWRPEPFKVTFTPRDEEIRKTIVREGEQALQNLAPYEGDTKYRFSTFFQG</sequence>
<comment type="caution">
    <text evidence="8">The sequence shown here is derived from an EMBL/GenBank/DDBJ whole genome shotgun (WGS) entry which is preliminary data.</text>
</comment>
<name>A0A7C8M239_9PLEO</name>
<dbReference type="InterPro" id="IPR002401">
    <property type="entry name" value="Cyt_P450_E_grp-I"/>
</dbReference>
<dbReference type="PANTHER" id="PTHR46300">
    <property type="entry name" value="P450, PUTATIVE (EUROFUNG)-RELATED-RELATED"/>
    <property type="match status" value="1"/>
</dbReference>
<evidence type="ECO:0000313" key="9">
    <source>
        <dbReference type="Proteomes" id="UP000481861"/>
    </source>
</evidence>
<dbReference type="PRINTS" id="PR00463">
    <property type="entry name" value="EP450I"/>
</dbReference>
<comment type="similarity">
    <text evidence="1 6">Belongs to the cytochrome P450 family.</text>
</comment>
<keyword evidence="9" id="KW-1185">Reference proteome</keyword>
<keyword evidence="5 6" id="KW-0349">Heme</keyword>
<evidence type="ECO:0000256" key="4">
    <source>
        <dbReference type="ARBA" id="ARBA00023004"/>
    </source>
</evidence>
<reference evidence="8 9" key="1">
    <citation type="submission" date="2020-01" db="EMBL/GenBank/DDBJ databases">
        <authorList>
            <consortium name="DOE Joint Genome Institute"/>
            <person name="Haridas S."/>
            <person name="Albert R."/>
            <person name="Binder M."/>
            <person name="Bloem J."/>
            <person name="Labutti K."/>
            <person name="Salamov A."/>
            <person name="Andreopoulos B."/>
            <person name="Baker S.E."/>
            <person name="Barry K."/>
            <person name="Bills G."/>
            <person name="Bluhm B.H."/>
            <person name="Cannon C."/>
            <person name="Castanera R."/>
            <person name="Culley D.E."/>
            <person name="Daum C."/>
            <person name="Ezra D."/>
            <person name="Gonzalez J.B."/>
            <person name="Henrissat B."/>
            <person name="Kuo A."/>
            <person name="Liang C."/>
            <person name="Lipzen A."/>
            <person name="Lutzoni F."/>
            <person name="Magnuson J."/>
            <person name="Mondo S."/>
            <person name="Nolan M."/>
            <person name="Ohm R."/>
            <person name="Pangilinan J."/>
            <person name="Park H.-J.H."/>
            <person name="Ramirez L."/>
            <person name="Alfaro M."/>
            <person name="Sun H."/>
            <person name="Tritt A."/>
            <person name="Yoshinaga Y."/>
            <person name="Zwiers L.-H.L."/>
            <person name="Turgeon B.G."/>
            <person name="Goodwin S.B."/>
            <person name="Spatafora J.W."/>
            <person name="Crous P.W."/>
            <person name="Grigoriev I.V."/>
        </authorList>
    </citation>
    <scope>NUCLEOTIDE SEQUENCE [LARGE SCALE GENOMIC DNA]</scope>
    <source>
        <strain evidence="8 9">CBS 611.86</strain>
    </source>
</reference>
<protein>
    <submittedName>
        <fullName evidence="8">Cytochrome P450</fullName>
    </submittedName>
</protein>
<dbReference type="GO" id="GO:0005506">
    <property type="term" value="F:iron ion binding"/>
    <property type="evidence" value="ECO:0007669"/>
    <property type="project" value="InterPro"/>
</dbReference>
<dbReference type="InterPro" id="IPR017972">
    <property type="entry name" value="Cyt_P450_CS"/>
</dbReference>
<proteinExistence type="inferred from homology"/>
<dbReference type="Gene3D" id="1.10.630.10">
    <property type="entry name" value="Cytochrome P450"/>
    <property type="match status" value="1"/>
</dbReference>
<evidence type="ECO:0000256" key="5">
    <source>
        <dbReference type="PIRSR" id="PIRSR602401-1"/>
    </source>
</evidence>
<evidence type="ECO:0000313" key="8">
    <source>
        <dbReference type="EMBL" id="KAF2865261.1"/>
    </source>
</evidence>
<evidence type="ECO:0000256" key="3">
    <source>
        <dbReference type="ARBA" id="ARBA00023002"/>
    </source>
</evidence>
<dbReference type="GO" id="GO:0004497">
    <property type="term" value="F:monooxygenase activity"/>
    <property type="evidence" value="ECO:0007669"/>
    <property type="project" value="UniProtKB-KW"/>
</dbReference>
<evidence type="ECO:0000256" key="1">
    <source>
        <dbReference type="ARBA" id="ARBA00010617"/>
    </source>
</evidence>
<dbReference type="EMBL" id="JAADJZ010000035">
    <property type="protein sequence ID" value="KAF2865261.1"/>
    <property type="molecule type" value="Genomic_DNA"/>
</dbReference>
<feature type="binding site" description="axial binding residue" evidence="5">
    <location>
        <position position="452"/>
    </location>
    <ligand>
        <name>heme</name>
        <dbReference type="ChEBI" id="CHEBI:30413"/>
    </ligand>
    <ligandPart>
        <name>Fe</name>
        <dbReference type="ChEBI" id="CHEBI:18248"/>
    </ligandPart>
</feature>
<dbReference type="AlphaFoldDB" id="A0A7C8M239"/>
<dbReference type="PANTHER" id="PTHR46300:SF4">
    <property type="entry name" value="CYTOCHROME P450 98A3"/>
    <property type="match status" value="1"/>
</dbReference>
<dbReference type="InterPro" id="IPR001128">
    <property type="entry name" value="Cyt_P450"/>
</dbReference>
<dbReference type="CDD" id="cd11065">
    <property type="entry name" value="CYP64-like"/>
    <property type="match status" value="1"/>
</dbReference>
<evidence type="ECO:0000256" key="2">
    <source>
        <dbReference type="ARBA" id="ARBA00022723"/>
    </source>
</evidence>
<evidence type="ECO:0000256" key="6">
    <source>
        <dbReference type="RuleBase" id="RU000461"/>
    </source>
</evidence>
<dbReference type="InterPro" id="IPR050364">
    <property type="entry name" value="Cytochrome_P450_fung"/>
</dbReference>
<dbReference type="PROSITE" id="PS00086">
    <property type="entry name" value="CYTOCHROME_P450"/>
    <property type="match status" value="1"/>
</dbReference>
<accession>A0A7C8M239</accession>
<keyword evidence="2 5" id="KW-0479">Metal-binding</keyword>
<evidence type="ECO:0000256" key="7">
    <source>
        <dbReference type="SAM" id="Phobius"/>
    </source>
</evidence>
<gene>
    <name evidence="8" type="ORF">BDV95DRAFT_260593</name>
</gene>
<dbReference type="OrthoDB" id="2789670at2759"/>
<dbReference type="Proteomes" id="UP000481861">
    <property type="component" value="Unassembled WGS sequence"/>
</dbReference>
<dbReference type="SUPFAM" id="SSF48264">
    <property type="entry name" value="Cytochrome P450"/>
    <property type="match status" value="1"/>
</dbReference>
<keyword evidence="3 6" id="KW-0560">Oxidoreductase</keyword>
<dbReference type="InterPro" id="IPR036396">
    <property type="entry name" value="Cyt_P450_sf"/>
</dbReference>